<dbReference type="PANTHER" id="PTHR31672:SF11">
    <property type="entry name" value="F-BOX PROTEIN CPR1-LIKE ISOFORM X2"/>
    <property type="match status" value="1"/>
</dbReference>
<gene>
    <name evidence="3 4" type="primary">LOC108987658</name>
</gene>
<dbReference type="AlphaFoldDB" id="A0A2I4E9T4"/>
<dbReference type="SUPFAM" id="SSF81383">
    <property type="entry name" value="F-box domain"/>
    <property type="match status" value="1"/>
</dbReference>
<dbReference type="InterPro" id="IPR001810">
    <property type="entry name" value="F-box_dom"/>
</dbReference>
<dbReference type="KEGG" id="jre:108987658"/>
<evidence type="ECO:0000259" key="1">
    <source>
        <dbReference type="PROSITE" id="PS50181"/>
    </source>
</evidence>
<accession>A0A2I4E9T4</accession>
<evidence type="ECO:0000313" key="4">
    <source>
        <dbReference type="RefSeq" id="XP_035551288.1"/>
    </source>
</evidence>
<dbReference type="PROSITE" id="PS50181">
    <property type="entry name" value="FBOX"/>
    <property type="match status" value="1"/>
</dbReference>
<dbReference type="InterPro" id="IPR050796">
    <property type="entry name" value="SCF_F-box_component"/>
</dbReference>
<dbReference type="SMART" id="SM00256">
    <property type="entry name" value="FBOX"/>
    <property type="match status" value="1"/>
</dbReference>
<sequence length="432" mass="48412">MSTCHKEVKEVGTMAKAIGNKNASFLKLVVERALSMEEKKKQQEALVPYLPKDCISNILVRLPIDSLQRSRLVCKAWYTIINSPIFIDAHLRRSESVLIFLSSIKRGSLYSSPMALIPPEKPNTISVEVKSLQSECVPVFGLPNLSPFLKSYIQCLEINDGKSKIGEYNISCLGNIRATCNGLILLDDKLKKGGLIVMNPVTRKLIALPLGTLFPAHVESYGMALSSATGEYKVIHLFQDELGFIGCETLIVGTRLWSWVNGPSFGLVSWFGCEPVSAIGAMHWVPHIDHSDYVVSMDVDEEKFHTTPLPKSCRTHDGIIEMGGFLSFVTHEEVNQIDIWILKGLGEAWTKQHSITMGCIMDMFPFFSLRMKGDVIFKREEDGSFYAYDFQLQVMTRIEMENGRFPLSCSFLPHVNSLVSWSSREGSQDLCN</sequence>
<dbReference type="InterPro" id="IPR017451">
    <property type="entry name" value="F-box-assoc_interact_dom"/>
</dbReference>
<dbReference type="Gramene" id="Jr11_30740_p1">
    <property type="protein sequence ID" value="cds.Jr11_30740_p1"/>
    <property type="gene ID" value="Jr11_30740"/>
</dbReference>
<dbReference type="Pfam" id="PF08268">
    <property type="entry name" value="FBA_3"/>
    <property type="match status" value="1"/>
</dbReference>
<evidence type="ECO:0000313" key="2">
    <source>
        <dbReference type="Proteomes" id="UP000235220"/>
    </source>
</evidence>
<dbReference type="PANTHER" id="PTHR31672">
    <property type="entry name" value="BNACNNG10540D PROTEIN"/>
    <property type="match status" value="1"/>
</dbReference>
<protein>
    <submittedName>
        <fullName evidence="3 4">F-box/kelch-repeat protein At3g23880-like isoform X1</fullName>
    </submittedName>
</protein>
<dbReference type="RefSeq" id="XP_018816161.2">
    <property type="nucleotide sequence ID" value="XM_018960616.2"/>
</dbReference>
<dbReference type="Pfam" id="PF00646">
    <property type="entry name" value="F-box"/>
    <property type="match status" value="1"/>
</dbReference>
<evidence type="ECO:0000313" key="3">
    <source>
        <dbReference type="RefSeq" id="XP_018816161.2"/>
    </source>
</evidence>
<feature type="domain" description="F-box" evidence="1">
    <location>
        <begin position="44"/>
        <end position="94"/>
    </location>
</feature>
<dbReference type="InterPro" id="IPR036047">
    <property type="entry name" value="F-box-like_dom_sf"/>
</dbReference>
<dbReference type="InterPro" id="IPR013187">
    <property type="entry name" value="F-box-assoc_dom_typ3"/>
</dbReference>
<dbReference type="Gene3D" id="1.20.1280.50">
    <property type="match status" value="1"/>
</dbReference>
<organism evidence="2 3">
    <name type="scientific">Juglans regia</name>
    <name type="common">English walnut</name>
    <dbReference type="NCBI Taxonomy" id="51240"/>
    <lineage>
        <taxon>Eukaryota</taxon>
        <taxon>Viridiplantae</taxon>
        <taxon>Streptophyta</taxon>
        <taxon>Embryophyta</taxon>
        <taxon>Tracheophyta</taxon>
        <taxon>Spermatophyta</taxon>
        <taxon>Magnoliopsida</taxon>
        <taxon>eudicotyledons</taxon>
        <taxon>Gunneridae</taxon>
        <taxon>Pentapetalae</taxon>
        <taxon>rosids</taxon>
        <taxon>fabids</taxon>
        <taxon>Fagales</taxon>
        <taxon>Juglandaceae</taxon>
        <taxon>Juglans</taxon>
    </lineage>
</organism>
<proteinExistence type="predicted"/>
<dbReference type="NCBIfam" id="TIGR01640">
    <property type="entry name" value="F_box_assoc_1"/>
    <property type="match status" value="1"/>
</dbReference>
<dbReference type="RefSeq" id="XP_035551288.1">
    <property type="nucleotide sequence ID" value="XM_035695395.1"/>
</dbReference>
<dbReference type="Proteomes" id="UP000235220">
    <property type="component" value="Chromosome 11"/>
</dbReference>
<name>A0A2I4E9T4_JUGRE</name>
<dbReference type="GeneID" id="108987658"/>
<keyword evidence="2" id="KW-1185">Reference proteome</keyword>
<dbReference type="OrthoDB" id="1938527at2759"/>
<reference evidence="3 4" key="1">
    <citation type="submission" date="2025-04" db="UniProtKB">
        <authorList>
            <consortium name="RefSeq"/>
        </authorList>
    </citation>
    <scope>IDENTIFICATION</scope>
    <source>
        <tissue evidence="3 4">Leaves</tissue>
    </source>
</reference>